<feature type="chain" id="PRO_5045497203" evidence="1">
    <location>
        <begin position="21"/>
        <end position="200"/>
    </location>
</feature>
<evidence type="ECO:0000313" key="3">
    <source>
        <dbReference type="Proteomes" id="UP001597010"/>
    </source>
</evidence>
<reference evidence="3" key="1">
    <citation type="journal article" date="2019" name="Int. J. Syst. Evol. Microbiol.">
        <title>The Global Catalogue of Microorganisms (GCM) 10K type strain sequencing project: providing services to taxonomists for standard genome sequencing and annotation.</title>
        <authorList>
            <consortium name="The Broad Institute Genomics Platform"/>
            <consortium name="The Broad Institute Genome Sequencing Center for Infectious Disease"/>
            <person name="Wu L."/>
            <person name="Ma J."/>
        </authorList>
    </citation>
    <scope>NUCLEOTIDE SEQUENCE [LARGE SCALE GENOMIC DNA]</scope>
    <source>
        <strain evidence="3">CCUG 61484</strain>
    </source>
</reference>
<dbReference type="RefSeq" id="WP_377113837.1">
    <property type="nucleotide sequence ID" value="NZ_JBHTHZ010000005.1"/>
</dbReference>
<keyword evidence="1" id="KW-0732">Signal</keyword>
<dbReference type="EMBL" id="JBHTHZ010000005">
    <property type="protein sequence ID" value="MFD0793685.1"/>
    <property type="molecule type" value="Genomic_DNA"/>
</dbReference>
<feature type="signal peptide" evidence="1">
    <location>
        <begin position="1"/>
        <end position="20"/>
    </location>
</feature>
<evidence type="ECO:0000256" key="1">
    <source>
        <dbReference type="SAM" id="SignalP"/>
    </source>
</evidence>
<dbReference type="Proteomes" id="UP001597010">
    <property type="component" value="Unassembled WGS sequence"/>
</dbReference>
<keyword evidence="3" id="KW-1185">Reference proteome</keyword>
<sequence length="200" mass="22811">MMRKLFALVFLLFICKASFAQFIFDIKGKNLSYVKGFEKSAKGKITTLSAHYINPPDVAQPVVYRRAEANVPDLLVYYFPNVQDSTINYILYEWDEANFAKDAQAVKQPAAKLEQYISRYKALLAKVSADFGNPETTGSLDNTSLIETGRFKRKDIFVKNGIEVEMYIALSNKQVNNGIVSIMPTHRIRMYVRQTNTDSR</sequence>
<gene>
    <name evidence="2" type="ORF">ACFQZX_08655</name>
</gene>
<organism evidence="2 3">
    <name type="scientific">Mucilaginibacter litoreus</name>
    <dbReference type="NCBI Taxonomy" id="1048221"/>
    <lineage>
        <taxon>Bacteria</taxon>
        <taxon>Pseudomonadati</taxon>
        <taxon>Bacteroidota</taxon>
        <taxon>Sphingobacteriia</taxon>
        <taxon>Sphingobacteriales</taxon>
        <taxon>Sphingobacteriaceae</taxon>
        <taxon>Mucilaginibacter</taxon>
    </lineage>
</organism>
<proteinExistence type="predicted"/>
<comment type="caution">
    <text evidence="2">The sequence shown here is derived from an EMBL/GenBank/DDBJ whole genome shotgun (WGS) entry which is preliminary data.</text>
</comment>
<protein>
    <submittedName>
        <fullName evidence="2">Uncharacterized protein</fullName>
    </submittedName>
</protein>
<evidence type="ECO:0000313" key="2">
    <source>
        <dbReference type="EMBL" id="MFD0793685.1"/>
    </source>
</evidence>
<name>A0ABW3AS61_9SPHI</name>
<accession>A0ABW3AS61</accession>